<evidence type="ECO:0000313" key="3">
    <source>
        <dbReference type="Proteomes" id="UP000042958"/>
    </source>
</evidence>
<dbReference type="Gene3D" id="3.40.50.150">
    <property type="entry name" value="Vaccinia Virus protein VP39"/>
    <property type="match status" value="1"/>
</dbReference>
<dbReference type="InterPro" id="IPR041698">
    <property type="entry name" value="Methyltransf_25"/>
</dbReference>
<dbReference type="AlphaFoldDB" id="A0A0F7TU72"/>
<dbReference type="EMBL" id="CDHK01000007">
    <property type="protein sequence ID" value="CEJ59391.1"/>
    <property type="molecule type" value="Genomic_DNA"/>
</dbReference>
<name>A0A0F7TU72_PENBI</name>
<dbReference type="InterPro" id="IPR029063">
    <property type="entry name" value="SAM-dependent_MTases_sf"/>
</dbReference>
<dbReference type="OrthoDB" id="417697at2759"/>
<gene>
    <name evidence="2" type="ORF">PMG11_08016</name>
</gene>
<reference evidence="3" key="1">
    <citation type="journal article" date="2015" name="Genome Announc.">
        <title>Draft genome sequence of the fungus Penicillium brasilianum MG11.</title>
        <authorList>
            <person name="Horn F."/>
            <person name="Linde J."/>
            <person name="Mattern D.J."/>
            <person name="Walther G."/>
            <person name="Guthke R."/>
            <person name="Brakhage A.A."/>
            <person name="Valiante V."/>
        </authorList>
    </citation>
    <scope>NUCLEOTIDE SEQUENCE [LARGE SCALE GENOMIC DNA]</scope>
    <source>
        <strain evidence="3">MG11</strain>
    </source>
</reference>
<dbReference type="SUPFAM" id="SSF53335">
    <property type="entry name" value="S-adenosyl-L-methionine-dependent methyltransferases"/>
    <property type="match status" value="1"/>
</dbReference>
<dbReference type="PANTHER" id="PTHR43591:SF110">
    <property type="entry name" value="RHODANESE DOMAIN-CONTAINING PROTEIN"/>
    <property type="match status" value="1"/>
</dbReference>
<proteinExistence type="predicted"/>
<sequence>MSESQADSPGEYVMIRSKSEGERLDKQYGVWQANTGFLLHPTIAQKQRMRIADVGTGTGIWLRDLANTLPKNCQLDGFDLSESMFFKDTTIPSNVSFYQHNLLEPFPTKFIGQYDVVNARALVVALSHDEWAPALRNLTTLLQPGGFVQWLDCSVTDFVVKGATNDQVPTNAERWIELLQTTANTLGKTPNVASLHGLFQKSGLEACQEQIYQLDNLTVRDVLNSAVLEGIQNFMIAALKIRKFDSVDSVDQVMEMRMAAEKDLRDLGCWFSYKVYVVVGRKA</sequence>
<accession>A0A0F7TU72</accession>
<dbReference type="CDD" id="cd02440">
    <property type="entry name" value="AdoMet_MTases"/>
    <property type="match status" value="1"/>
</dbReference>
<dbReference type="Proteomes" id="UP000042958">
    <property type="component" value="Unassembled WGS sequence"/>
</dbReference>
<dbReference type="Pfam" id="PF13649">
    <property type="entry name" value="Methyltransf_25"/>
    <property type="match status" value="1"/>
</dbReference>
<feature type="domain" description="Methyltransferase" evidence="1">
    <location>
        <begin position="51"/>
        <end position="146"/>
    </location>
</feature>
<dbReference type="PANTHER" id="PTHR43591">
    <property type="entry name" value="METHYLTRANSFERASE"/>
    <property type="match status" value="1"/>
</dbReference>
<evidence type="ECO:0000313" key="2">
    <source>
        <dbReference type="EMBL" id="CEJ59391.1"/>
    </source>
</evidence>
<protein>
    <recommendedName>
        <fullName evidence="1">Methyltransferase domain-containing protein</fullName>
    </recommendedName>
</protein>
<keyword evidence="3" id="KW-1185">Reference proteome</keyword>
<organism evidence="2 3">
    <name type="scientific">Penicillium brasilianum</name>
    <dbReference type="NCBI Taxonomy" id="104259"/>
    <lineage>
        <taxon>Eukaryota</taxon>
        <taxon>Fungi</taxon>
        <taxon>Dikarya</taxon>
        <taxon>Ascomycota</taxon>
        <taxon>Pezizomycotina</taxon>
        <taxon>Eurotiomycetes</taxon>
        <taxon>Eurotiomycetidae</taxon>
        <taxon>Eurotiales</taxon>
        <taxon>Aspergillaceae</taxon>
        <taxon>Penicillium</taxon>
    </lineage>
</organism>
<evidence type="ECO:0000259" key="1">
    <source>
        <dbReference type="Pfam" id="PF13649"/>
    </source>
</evidence>
<dbReference type="STRING" id="104259.A0A0F7TU72"/>